<dbReference type="PROSITE" id="PS50937">
    <property type="entry name" value="HTH_MERR_2"/>
    <property type="match status" value="1"/>
</dbReference>
<keyword evidence="4" id="KW-0804">Transcription</keyword>
<dbReference type="InterPro" id="IPR000551">
    <property type="entry name" value="MerR-type_HTH_dom"/>
</dbReference>
<keyword evidence="2" id="KW-0805">Transcription regulation</keyword>
<dbReference type="SUPFAM" id="SSF46955">
    <property type="entry name" value="Putative DNA-binding domain"/>
    <property type="match status" value="1"/>
</dbReference>
<evidence type="ECO:0000256" key="2">
    <source>
        <dbReference type="ARBA" id="ARBA00023015"/>
    </source>
</evidence>
<evidence type="ECO:0000313" key="6">
    <source>
        <dbReference type="EMBL" id="VYT27858.1"/>
    </source>
</evidence>
<keyword evidence="1" id="KW-0678">Repressor</keyword>
<dbReference type="PANTHER" id="PTHR30204">
    <property type="entry name" value="REDOX-CYCLING DRUG-SENSING TRANSCRIPTIONAL ACTIVATOR SOXR"/>
    <property type="match status" value="1"/>
</dbReference>
<gene>
    <name evidence="6" type="ORF">ACLFYP115_02424</name>
</gene>
<evidence type="ECO:0000256" key="3">
    <source>
        <dbReference type="ARBA" id="ARBA00023125"/>
    </source>
</evidence>
<dbReference type="GeneID" id="69469583"/>
<dbReference type="InterPro" id="IPR047057">
    <property type="entry name" value="MerR_fam"/>
</dbReference>
<dbReference type="SMART" id="SM00422">
    <property type="entry name" value="HTH_MERR"/>
    <property type="match status" value="1"/>
</dbReference>
<dbReference type="PANTHER" id="PTHR30204:SF69">
    <property type="entry name" value="MERR-FAMILY TRANSCRIPTIONAL REGULATOR"/>
    <property type="match status" value="1"/>
</dbReference>
<accession>A0A6N2VCG1</accession>
<organism evidence="6">
    <name type="scientific">Anaerostipes caccae</name>
    <dbReference type="NCBI Taxonomy" id="105841"/>
    <lineage>
        <taxon>Bacteria</taxon>
        <taxon>Bacillati</taxon>
        <taxon>Bacillota</taxon>
        <taxon>Clostridia</taxon>
        <taxon>Lachnospirales</taxon>
        <taxon>Lachnospiraceae</taxon>
        <taxon>Anaerostipes</taxon>
    </lineage>
</organism>
<sequence length="179" mass="21374">MKEKRRMISEAAKELGLETYTLRAWEEELKLNIPRNDKGYRYYGEKELHTFMKIRDMRDEGMSMDEIKEALPKNVIPFPAGGSSVGPQDKMEQFQNVMVKIMGRALNEQKNQLSREIGDQVTRQVAKEMDYQFRQKEESEEKRFQKLDELIRLQQQSREEIAATKERGFFFKKKKRNRD</sequence>
<evidence type="ECO:0000256" key="4">
    <source>
        <dbReference type="ARBA" id="ARBA00023163"/>
    </source>
</evidence>
<feature type="domain" description="HTH merR-type" evidence="5">
    <location>
        <begin position="8"/>
        <end position="73"/>
    </location>
</feature>
<evidence type="ECO:0000256" key="1">
    <source>
        <dbReference type="ARBA" id="ARBA00022491"/>
    </source>
</evidence>
<keyword evidence="3" id="KW-0238">DNA-binding</keyword>
<dbReference type="RefSeq" id="WP_006567629.1">
    <property type="nucleotide sequence ID" value="NZ_BAABRZ010000002.1"/>
</dbReference>
<dbReference type="EMBL" id="CACRSQ010000007">
    <property type="protein sequence ID" value="VYT27858.1"/>
    <property type="molecule type" value="Genomic_DNA"/>
</dbReference>
<reference evidence="6" key="1">
    <citation type="submission" date="2019-11" db="EMBL/GenBank/DDBJ databases">
        <authorList>
            <person name="Feng L."/>
        </authorList>
    </citation>
    <scope>NUCLEOTIDE SEQUENCE</scope>
    <source>
        <strain evidence="6">AcaccaeLFYP115</strain>
    </source>
</reference>
<dbReference type="Pfam" id="PF13411">
    <property type="entry name" value="MerR_1"/>
    <property type="match status" value="1"/>
</dbReference>
<dbReference type="AlphaFoldDB" id="A0A6N2VCG1"/>
<proteinExistence type="predicted"/>
<evidence type="ECO:0000259" key="5">
    <source>
        <dbReference type="PROSITE" id="PS50937"/>
    </source>
</evidence>
<dbReference type="GO" id="GO:0003700">
    <property type="term" value="F:DNA-binding transcription factor activity"/>
    <property type="evidence" value="ECO:0007669"/>
    <property type="project" value="InterPro"/>
</dbReference>
<dbReference type="InterPro" id="IPR009061">
    <property type="entry name" value="DNA-bd_dom_put_sf"/>
</dbReference>
<dbReference type="Gene3D" id="1.10.1660.10">
    <property type="match status" value="1"/>
</dbReference>
<name>A0A6N2VCG1_9FIRM</name>
<protein>
    <submittedName>
        <fullName evidence="6">Polar chromosome segregation protein</fullName>
    </submittedName>
</protein>
<dbReference type="GO" id="GO:0003677">
    <property type="term" value="F:DNA binding"/>
    <property type="evidence" value="ECO:0007669"/>
    <property type="project" value="UniProtKB-KW"/>
</dbReference>